<reference evidence="1" key="1">
    <citation type="submission" date="2014-09" db="EMBL/GenBank/DDBJ databases">
        <title>Genome sequence of the luminous mushroom Mycena chlorophos for searching fungal bioluminescence genes.</title>
        <authorList>
            <person name="Tanaka Y."/>
            <person name="Kasuga D."/>
            <person name="Oba Y."/>
            <person name="Hase S."/>
            <person name="Sato K."/>
            <person name="Oba Y."/>
            <person name="Sakakibara Y."/>
        </authorList>
    </citation>
    <scope>NUCLEOTIDE SEQUENCE</scope>
</reference>
<organism evidence="1 2">
    <name type="scientific">Mycena chlorophos</name>
    <name type="common">Agaric fungus</name>
    <name type="synonym">Agaricus chlorophos</name>
    <dbReference type="NCBI Taxonomy" id="658473"/>
    <lineage>
        <taxon>Eukaryota</taxon>
        <taxon>Fungi</taxon>
        <taxon>Dikarya</taxon>
        <taxon>Basidiomycota</taxon>
        <taxon>Agaricomycotina</taxon>
        <taxon>Agaricomycetes</taxon>
        <taxon>Agaricomycetidae</taxon>
        <taxon>Agaricales</taxon>
        <taxon>Marasmiineae</taxon>
        <taxon>Mycenaceae</taxon>
        <taxon>Mycena</taxon>
    </lineage>
</organism>
<accession>A0ABQ0L5D1</accession>
<dbReference type="Proteomes" id="UP000815677">
    <property type="component" value="Unassembled WGS sequence"/>
</dbReference>
<name>A0ABQ0L5D1_MYCCL</name>
<dbReference type="EMBL" id="DF842398">
    <property type="protein sequence ID" value="GAT46373.1"/>
    <property type="molecule type" value="Genomic_DNA"/>
</dbReference>
<gene>
    <name evidence="1" type="ORF">MCHLO_03906</name>
</gene>
<protein>
    <submittedName>
        <fullName evidence="1">Uncharacterized protein</fullName>
    </submittedName>
</protein>
<evidence type="ECO:0000313" key="1">
    <source>
        <dbReference type="EMBL" id="GAT46373.1"/>
    </source>
</evidence>
<proteinExistence type="predicted"/>
<keyword evidence="2" id="KW-1185">Reference proteome</keyword>
<sequence length="122" mass="13598">MLSLEERRQQMQNLKIAFDQYGPEINSRFERFNQAFDTLMAVDVGFTSARKAAVEAARDIELWIRAQVESNGPEVAVKFFEAGANKPDVKDLLEDWLDSWNFAGASAGLAPTDDAENPNSAD</sequence>
<evidence type="ECO:0000313" key="2">
    <source>
        <dbReference type="Proteomes" id="UP000815677"/>
    </source>
</evidence>